<dbReference type="Gene3D" id="3.40.390.10">
    <property type="entry name" value="Collagenase (Catalytic Domain)"/>
    <property type="match status" value="1"/>
</dbReference>
<evidence type="ECO:0000313" key="1">
    <source>
        <dbReference type="EMBL" id="MQW32970.1"/>
    </source>
</evidence>
<name>A0AAW9TPI1_RHIML</name>
<protein>
    <submittedName>
        <fullName evidence="1">Protease</fullName>
    </submittedName>
</protein>
<dbReference type="SUPFAM" id="SSF55486">
    <property type="entry name" value="Metalloproteases ('zincins'), catalytic domain"/>
    <property type="match status" value="1"/>
</dbReference>
<reference evidence="1 2" key="1">
    <citation type="journal article" date="2013" name="Genome Biol.">
        <title>Comparative genomics of the core and accessory genomes of 48 Sinorhizobium strains comprising five genospecies.</title>
        <authorList>
            <person name="Sugawara M."/>
            <person name="Epstein B."/>
            <person name="Badgley B.D."/>
            <person name="Unno T."/>
            <person name="Xu L."/>
            <person name="Reese J."/>
            <person name="Gyaneshwar P."/>
            <person name="Denny R."/>
            <person name="Mudge J."/>
            <person name="Bharti A.K."/>
            <person name="Farmer A.D."/>
            <person name="May G.D."/>
            <person name="Woodward J.E."/>
            <person name="Medigue C."/>
            <person name="Vallenet D."/>
            <person name="Lajus A."/>
            <person name="Rouy Z."/>
            <person name="Martinez-Vaz B."/>
            <person name="Tiffin P."/>
            <person name="Young N.D."/>
            <person name="Sadowsky M.J."/>
        </authorList>
    </citation>
    <scope>NUCLEOTIDE SEQUENCE [LARGE SCALE GENOMIC DNA]</scope>
    <source>
        <strain evidence="1 2">N6B1</strain>
    </source>
</reference>
<keyword evidence="1" id="KW-0645">Protease</keyword>
<dbReference type="InterPro" id="IPR024079">
    <property type="entry name" value="MetalloPept_cat_dom_sf"/>
</dbReference>
<dbReference type="GO" id="GO:0006508">
    <property type="term" value="P:proteolysis"/>
    <property type="evidence" value="ECO:0007669"/>
    <property type="project" value="UniProtKB-KW"/>
</dbReference>
<evidence type="ECO:0000313" key="2">
    <source>
        <dbReference type="Proteomes" id="UP000429484"/>
    </source>
</evidence>
<accession>A0AAW9TPI1</accession>
<keyword evidence="1" id="KW-0378">Hydrolase</keyword>
<sequence length="167" mass="18032">MPKIYAYGFEKYFGFTSVSAAQTNAALFAMEQSFGSAANDGFSVEGFTKGSFAPGSAGTATIRFAQTALAETSYAFLRFMRQQETFGSPQPMPARQTTIASRSPWHTHLHKLGHALGLKHGYESHVYGATPAQYDSIEYSVLSIGAYVGAYIGASYSYEQFGAPQTS</sequence>
<proteinExistence type="predicted"/>
<comment type="caution">
    <text evidence="1">The sequence shown here is derived from an EMBL/GenBank/DDBJ whole genome shotgun (WGS) entry which is preliminary data.</text>
</comment>
<dbReference type="Proteomes" id="UP000429484">
    <property type="component" value="Unassembled WGS sequence"/>
</dbReference>
<dbReference type="AlphaFoldDB" id="A0AAW9TPI1"/>
<dbReference type="EMBL" id="WISR01000098">
    <property type="protein sequence ID" value="MQW32970.1"/>
    <property type="molecule type" value="Genomic_DNA"/>
</dbReference>
<gene>
    <name evidence="1" type="ORF">GHK53_09190</name>
</gene>
<dbReference type="GO" id="GO:0008237">
    <property type="term" value="F:metallopeptidase activity"/>
    <property type="evidence" value="ECO:0007669"/>
    <property type="project" value="InterPro"/>
</dbReference>
<organism evidence="1 2">
    <name type="scientific">Rhizobium meliloti</name>
    <name type="common">Ensifer meliloti</name>
    <name type="synonym">Sinorhizobium meliloti</name>
    <dbReference type="NCBI Taxonomy" id="382"/>
    <lineage>
        <taxon>Bacteria</taxon>
        <taxon>Pseudomonadati</taxon>
        <taxon>Pseudomonadota</taxon>
        <taxon>Alphaproteobacteria</taxon>
        <taxon>Hyphomicrobiales</taxon>
        <taxon>Rhizobiaceae</taxon>
        <taxon>Sinorhizobium/Ensifer group</taxon>
        <taxon>Sinorhizobium</taxon>
    </lineage>
</organism>